<evidence type="ECO:0000313" key="2">
    <source>
        <dbReference type="Proteomes" id="UP000256520"/>
    </source>
</evidence>
<dbReference type="EMBL" id="PIOD01000004">
    <property type="protein sequence ID" value="RDW20987.1"/>
    <property type="molecule type" value="Genomic_DNA"/>
</dbReference>
<proteinExistence type="predicted"/>
<keyword evidence="2" id="KW-1185">Reference proteome</keyword>
<dbReference type="Proteomes" id="UP000256520">
    <property type="component" value="Unassembled WGS sequence"/>
</dbReference>
<name>A0A3D8PZI0_9BACI</name>
<gene>
    <name evidence="1" type="ORF">CWR45_03840</name>
</gene>
<organism evidence="1 2">
    <name type="scientific">Oceanobacillus chungangensis</name>
    <dbReference type="NCBI Taxonomy" id="1229152"/>
    <lineage>
        <taxon>Bacteria</taxon>
        <taxon>Bacillati</taxon>
        <taxon>Bacillota</taxon>
        <taxon>Bacilli</taxon>
        <taxon>Bacillales</taxon>
        <taxon>Bacillaceae</taxon>
        <taxon>Oceanobacillus</taxon>
    </lineage>
</organism>
<accession>A0A3D8PZI0</accession>
<dbReference type="AlphaFoldDB" id="A0A3D8PZI0"/>
<dbReference type="RefSeq" id="WP_115748484.1">
    <property type="nucleotide sequence ID" value="NZ_PIOD01000004.1"/>
</dbReference>
<evidence type="ECO:0000313" key="1">
    <source>
        <dbReference type="EMBL" id="RDW20987.1"/>
    </source>
</evidence>
<dbReference type="OrthoDB" id="2880030at2"/>
<reference evidence="2" key="1">
    <citation type="submission" date="2017-11" db="EMBL/GenBank/DDBJ databases">
        <authorList>
            <person name="Zhu W."/>
        </authorList>
    </citation>
    <scope>NUCLEOTIDE SEQUENCE [LARGE SCALE GENOMIC DNA]</scope>
    <source>
        <strain evidence="2">CAU 1051</strain>
    </source>
</reference>
<sequence>MKHKLKRNSKWILCVLSVGVILLLLVVSNHNTLPVQAKNHQQIISTLGSVGKAQQNNSIINSMEIEQAVASSTRENLVTEQKQSDSAKDNVGMEQQDTIPELTHQNIVELTDRFMNTLVQPIDDNYRVLNYATIDELMDVFSVFIDREVVAEYVNFYFHEEADGIYILPTETPPWFEENNDYKVQQVSENKAMVNQYNESELHGNYTVSIEFTYDGSAWRITGIAHQY</sequence>
<comment type="caution">
    <text evidence="1">The sequence shown here is derived from an EMBL/GenBank/DDBJ whole genome shotgun (WGS) entry which is preliminary data.</text>
</comment>
<protein>
    <submittedName>
        <fullName evidence="1">Uncharacterized protein</fullName>
    </submittedName>
</protein>